<proteinExistence type="inferred from homology"/>
<dbReference type="OrthoDB" id="9808002at2"/>
<dbReference type="GO" id="GO:0046872">
    <property type="term" value="F:metal ion binding"/>
    <property type="evidence" value="ECO:0007669"/>
    <property type="project" value="UniProtKB-KW"/>
</dbReference>
<reference evidence="13 14" key="1">
    <citation type="submission" date="2019-02" db="EMBL/GenBank/DDBJ databases">
        <title>Deep-cultivation of Planctomycetes and their phenomic and genomic characterization uncovers novel biology.</title>
        <authorList>
            <person name="Wiegand S."/>
            <person name="Jogler M."/>
            <person name="Boedeker C."/>
            <person name="Pinto D."/>
            <person name="Vollmers J."/>
            <person name="Rivas-Marin E."/>
            <person name="Kohn T."/>
            <person name="Peeters S.H."/>
            <person name="Heuer A."/>
            <person name="Rast P."/>
            <person name="Oberbeckmann S."/>
            <person name="Bunk B."/>
            <person name="Jeske O."/>
            <person name="Meyerdierks A."/>
            <person name="Storesund J.E."/>
            <person name="Kallscheuer N."/>
            <person name="Luecker S."/>
            <person name="Lage O.M."/>
            <person name="Pohl T."/>
            <person name="Merkel B.J."/>
            <person name="Hornburger P."/>
            <person name="Mueller R.-W."/>
            <person name="Bruemmer F."/>
            <person name="Labrenz M."/>
            <person name="Spormann A.M."/>
            <person name="Op den Camp H."/>
            <person name="Overmann J."/>
            <person name="Amann R."/>
            <person name="Jetten M.S.M."/>
            <person name="Mascher T."/>
            <person name="Medema M.H."/>
            <person name="Devos D.P."/>
            <person name="Kaster A.-K."/>
            <person name="Ovreas L."/>
            <person name="Rohde M."/>
            <person name="Galperin M.Y."/>
            <person name="Jogler C."/>
        </authorList>
    </citation>
    <scope>NUCLEOTIDE SEQUENCE [LARGE SCALE GENOMIC DNA]</scope>
    <source>
        <strain evidence="13 14">Pan241w</strain>
    </source>
</reference>
<dbReference type="GO" id="GO:0031071">
    <property type="term" value="F:cysteine desulfurase activity"/>
    <property type="evidence" value="ECO:0007669"/>
    <property type="project" value="UniProtKB-EC"/>
</dbReference>
<evidence type="ECO:0000313" key="14">
    <source>
        <dbReference type="Proteomes" id="UP000317171"/>
    </source>
</evidence>
<dbReference type="AlphaFoldDB" id="A0A517RF92"/>
<keyword evidence="14" id="KW-1185">Reference proteome</keyword>
<sequence length="381" mass="41761">MTLTVYMDCHSTTPVDPRVIESMHPWWHDQPGNSSSKTHEYGRKAQSELEESRAKVASIIGAHSDKITFTSGSTESSNTVLFGLLHQENNDHLIVTTTEHKAILDPSAVIAESGIAATLVPVDQHGQTDLEGIEKAISPSTKLISVIYANNEVGSINPIKEIGAFCRERKILFHTDATQAVGKIPLDVSNLPIDLMSFSAHKLYGPQGIGALYVRNEEIRRQIRPLIYGGGHERGLRSGTVPVPLVAGFGKACELSQDLMQTDAQKIGAMRDRLWQRFQTEIPNVILNGHPTERLYNNLNVSFIGIPSEAFIIKLRDIVAVSAGSACTSANPEPSHVLKAMNVGHARLESAIRFGLGRFNTMDEVEFVADKVRDAVRELRG</sequence>
<keyword evidence="8" id="KW-0411">Iron-sulfur</keyword>
<dbReference type="PANTHER" id="PTHR11601:SF34">
    <property type="entry name" value="CYSTEINE DESULFURASE"/>
    <property type="match status" value="1"/>
</dbReference>
<dbReference type="Gene3D" id="3.40.640.10">
    <property type="entry name" value="Type I PLP-dependent aspartate aminotransferase-like (Major domain)"/>
    <property type="match status" value="1"/>
</dbReference>
<dbReference type="EMBL" id="CP036269">
    <property type="protein sequence ID" value="QDT42547.1"/>
    <property type="molecule type" value="Genomic_DNA"/>
</dbReference>
<evidence type="ECO:0000259" key="12">
    <source>
        <dbReference type="Pfam" id="PF00266"/>
    </source>
</evidence>
<protein>
    <recommendedName>
        <fullName evidence="3">cysteine desulfurase</fullName>
        <ecNumber evidence="3">2.8.1.7</ecNumber>
    </recommendedName>
</protein>
<dbReference type="Pfam" id="PF00266">
    <property type="entry name" value="Aminotran_5"/>
    <property type="match status" value="1"/>
</dbReference>
<keyword evidence="4 13" id="KW-0808">Transferase</keyword>
<evidence type="ECO:0000256" key="6">
    <source>
        <dbReference type="ARBA" id="ARBA00022898"/>
    </source>
</evidence>
<dbReference type="Gene3D" id="3.90.1150.10">
    <property type="entry name" value="Aspartate Aminotransferase, domain 1"/>
    <property type="match status" value="1"/>
</dbReference>
<accession>A0A517RF92</accession>
<dbReference type="PANTHER" id="PTHR11601">
    <property type="entry name" value="CYSTEINE DESULFURYLASE FAMILY MEMBER"/>
    <property type="match status" value="1"/>
</dbReference>
<evidence type="ECO:0000256" key="10">
    <source>
        <dbReference type="RuleBase" id="RU004504"/>
    </source>
</evidence>
<dbReference type="InterPro" id="IPR016454">
    <property type="entry name" value="Cysteine_dSase"/>
</dbReference>
<name>A0A517RF92_9PLAN</name>
<dbReference type="InterPro" id="IPR000192">
    <property type="entry name" value="Aminotrans_V_dom"/>
</dbReference>
<dbReference type="PROSITE" id="PS00595">
    <property type="entry name" value="AA_TRANSFER_CLASS_5"/>
    <property type="match status" value="1"/>
</dbReference>
<evidence type="ECO:0000313" key="13">
    <source>
        <dbReference type="EMBL" id="QDT42547.1"/>
    </source>
</evidence>
<evidence type="ECO:0000256" key="7">
    <source>
        <dbReference type="ARBA" id="ARBA00023004"/>
    </source>
</evidence>
<dbReference type="InterPro" id="IPR015424">
    <property type="entry name" value="PyrdxlP-dep_Trfase"/>
</dbReference>
<keyword evidence="5" id="KW-0479">Metal-binding</keyword>
<dbReference type="RefSeq" id="WP_145215972.1">
    <property type="nucleotide sequence ID" value="NZ_CP036269.1"/>
</dbReference>
<feature type="domain" description="Aminotransferase class V" evidence="12">
    <location>
        <begin position="5"/>
        <end position="366"/>
    </location>
</feature>
<dbReference type="InterPro" id="IPR015422">
    <property type="entry name" value="PyrdxlP-dep_Trfase_small"/>
</dbReference>
<comment type="catalytic activity">
    <reaction evidence="9">
        <text>(sulfur carrier)-H + L-cysteine = (sulfur carrier)-SH + L-alanine</text>
        <dbReference type="Rhea" id="RHEA:43892"/>
        <dbReference type="Rhea" id="RHEA-COMP:14737"/>
        <dbReference type="Rhea" id="RHEA-COMP:14739"/>
        <dbReference type="ChEBI" id="CHEBI:29917"/>
        <dbReference type="ChEBI" id="CHEBI:35235"/>
        <dbReference type="ChEBI" id="CHEBI:57972"/>
        <dbReference type="ChEBI" id="CHEBI:64428"/>
        <dbReference type="EC" id="2.8.1.7"/>
    </reaction>
</comment>
<evidence type="ECO:0000256" key="3">
    <source>
        <dbReference type="ARBA" id="ARBA00012239"/>
    </source>
</evidence>
<dbReference type="Proteomes" id="UP000317171">
    <property type="component" value="Chromosome"/>
</dbReference>
<dbReference type="KEGG" id="gaz:Pan241w_26320"/>
<organism evidence="13 14">
    <name type="scientific">Gimesia alba</name>
    <dbReference type="NCBI Taxonomy" id="2527973"/>
    <lineage>
        <taxon>Bacteria</taxon>
        <taxon>Pseudomonadati</taxon>
        <taxon>Planctomycetota</taxon>
        <taxon>Planctomycetia</taxon>
        <taxon>Planctomycetales</taxon>
        <taxon>Planctomycetaceae</taxon>
        <taxon>Gimesia</taxon>
    </lineage>
</organism>
<keyword evidence="7" id="KW-0408">Iron</keyword>
<dbReference type="InterPro" id="IPR015421">
    <property type="entry name" value="PyrdxlP-dep_Trfase_major"/>
</dbReference>
<evidence type="ECO:0000256" key="2">
    <source>
        <dbReference type="ARBA" id="ARBA00006490"/>
    </source>
</evidence>
<evidence type="ECO:0000256" key="9">
    <source>
        <dbReference type="ARBA" id="ARBA00050776"/>
    </source>
</evidence>
<gene>
    <name evidence="13" type="primary">iscS</name>
    <name evidence="13" type="ORF">Pan241w_26320</name>
</gene>
<evidence type="ECO:0000256" key="5">
    <source>
        <dbReference type="ARBA" id="ARBA00022723"/>
    </source>
</evidence>
<dbReference type="SUPFAM" id="SSF53383">
    <property type="entry name" value="PLP-dependent transferases"/>
    <property type="match status" value="1"/>
</dbReference>
<dbReference type="PIRSF" id="PIRSF005572">
    <property type="entry name" value="NifS"/>
    <property type="match status" value="1"/>
</dbReference>
<evidence type="ECO:0000256" key="8">
    <source>
        <dbReference type="ARBA" id="ARBA00023014"/>
    </source>
</evidence>
<evidence type="ECO:0000256" key="4">
    <source>
        <dbReference type="ARBA" id="ARBA00022679"/>
    </source>
</evidence>
<dbReference type="InterPro" id="IPR020578">
    <property type="entry name" value="Aminotrans_V_PyrdxlP_BS"/>
</dbReference>
<comment type="similarity">
    <text evidence="2">Belongs to the class-V pyridoxal-phosphate-dependent aminotransferase family. NifS/IscS subfamily.</text>
</comment>
<evidence type="ECO:0000256" key="1">
    <source>
        <dbReference type="ARBA" id="ARBA00001933"/>
    </source>
</evidence>
<evidence type="ECO:0000256" key="11">
    <source>
        <dbReference type="SAM" id="MobiDB-lite"/>
    </source>
</evidence>
<keyword evidence="6" id="KW-0663">Pyridoxal phosphate</keyword>
<feature type="compositionally biased region" description="Basic and acidic residues" evidence="11">
    <location>
        <begin position="37"/>
        <end position="48"/>
    </location>
</feature>
<comment type="cofactor">
    <cofactor evidence="1 10">
        <name>pyridoxal 5'-phosphate</name>
        <dbReference type="ChEBI" id="CHEBI:597326"/>
    </cofactor>
</comment>
<dbReference type="EC" id="2.8.1.7" evidence="3"/>
<dbReference type="GO" id="GO:0051536">
    <property type="term" value="F:iron-sulfur cluster binding"/>
    <property type="evidence" value="ECO:0007669"/>
    <property type="project" value="UniProtKB-KW"/>
</dbReference>
<feature type="region of interest" description="Disordered" evidence="11">
    <location>
        <begin position="27"/>
        <end position="48"/>
    </location>
</feature>